<gene>
    <name evidence="2" type="ORF">CDO52_01830</name>
</gene>
<dbReference type="InterPro" id="IPR025159">
    <property type="entry name" value="AbiEi_N"/>
</dbReference>
<dbReference type="Proteomes" id="UP000215005">
    <property type="component" value="Chromosome"/>
</dbReference>
<dbReference type="EMBL" id="CP022753">
    <property type="protein sequence ID" value="ASU81702.1"/>
    <property type="molecule type" value="Genomic_DNA"/>
</dbReference>
<dbReference type="AlphaFoldDB" id="A0A223S0N6"/>
<dbReference type="SUPFAM" id="SSF52980">
    <property type="entry name" value="Restriction endonuclease-like"/>
    <property type="match status" value="1"/>
</dbReference>
<dbReference type="KEGG" id="ngv:CDO52_01830"/>
<evidence type="ECO:0000259" key="1">
    <source>
        <dbReference type="Pfam" id="PF13338"/>
    </source>
</evidence>
<evidence type="ECO:0000313" key="3">
    <source>
        <dbReference type="Proteomes" id="UP000215005"/>
    </source>
</evidence>
<name>A0A223S0N6_9ACTN</name>
<evidence type="ECO:0000313" key="2">
    <source>
        <dbReference type="EMBL" id="ASU81702.1"/>
    </source>
</evidence>
<dbReference type="Gene3D" id="3.40.960.10">
    <property type="entry name" value="VSR Endonuclease"/>
    <property type="match status" value="1"/>
</dbReference>
<dbReference type="OrthoDB" id="5143202at2"/>
<proteinExistence type="predicted"/>
<dbReference type="Pfam" id="PF13338">
    <property type="entry name" value="AbiEi_4"/>
    <property type="match status" value="1"/>
</dbReference>
<feature type="domain" description="AbiEi antitoxin N-terminal" evidence="1">
    <location>
        <begin position="6"/>
        <end position="46"/>
    </location>
</feature>
<accession>A0A223S0N6</accession>
<dbReference type="RefSeq" id="WP_017620552.1">
    <property type="nucleotide sequence ID" value="NZ_ANBG01000333.1"/>
</dbReference>
<dbReference type="InterPro" id="IPR011335">
    <property type="entry name" value="Restrct_endonuc-II-like"/>
</dbReference>
<reference evidence="2 3" key="1">
    <citation type="submission" date="2017-08" db="EMBL/GenBank/DDBJ databases">
        <title>The complete genome sequence of Nocardiopsis gilva YIM 90087.</title>
        <authorList>
            <person name="Yin M."/>
            <person name="Tang S."/>
        </authorList>
    </citation>
    <scope>NUCLEOTIDE SEQUENCE [LARGE SCALE GENOMIC DNA]</scope>
    <source>
        <strain evidence="2 3">YIM 90087</strain>
    </source>
</reference>
<keyword evidence="3" id="KW-1185">Reference proteome</keyword>
<protein>
    <recommendedName>
        <fullName evidence="1">AbiEi antitoxin N-terminal domain-containing protein</fullName>
    </recommendedName>
</protein>
<sequence>MRPIDAALQLAARQHGAIQTRQARDLGVSCSVIDRLVRQGHWRRVHDGVSIIHACLPRETEARAVRPSLLLTRLTAALLAVGPDAFVAGESAAHLWRLQGLPRWRWADPVHVIIPPHGASRTTRGVVQHTWEITREEMVVHQGLQVTAPGRTLRDTVLRVDRQCAVSLMDSALNRSLVRVGELEGLEAANRNRRGSRRTRSWWGQADPRAESTFETRVRLICTDGGLPPDELQHPFFTPSGAFAGRVDMYWRSRRLAIECDGREPHRRPEVLANDRRRQNALALVQPRIHLVRLTWEDLRLPEYILDCVRLTPTLDADQGD</sequence>
<organism evidence="2 3">
    <name type="scientific">Nocardiopsis gilva YIM 90087</name>
    <dbReference type="NCBI Taxonomy" id="1235441"/>
    <lineage>
        <taxon>Bacteria</taxon>
        <taxon>Bacillati</taxon>
        <taxon>Actinomycetota</taxon>
        <taxon>Actinomycetes</taxon>
        <taxon>Streptosporangiales</taxon>
        <taxon>Nocardiopsidaceae</taxon>
        <taxon>Nocardiopsis</taxon>
    </lineage>
</organism>